<dbReference type="SUPFAM" id="SSF57850">
    <property type="entry name" value="RING/U-box"/>
    <property type="match status" value="1"/>
</dbReference>
<dbReference type="Proteomes" id="UP000321570">
    <property type="component" value="Unassembled WGS sequence"/>
</dbReference>
<reference evidence="6 7" key="1">
    <citation type="submission" date="2019-07" db="EMBL/GenBank/DDBJ databases">
        <authorList>
            <person name="Jastrzebski P J."/>
            <person name="Paukszto L."/>
            <person name="Jastrzebski P J."/>
        </authorList>
    </citation>
    <scope>NUCLEOTIDE SEQUENCE [LARGE SCALE GENOMIC DNA]</scope>
    <source>
        <strain evidence="6 7">WMS-il1</strain>
    </source>
</reference>
<dbReference type="Gene3D" id="3.30.40.10">
    <property type="entry name" value="Zinc/RING finger domain, C3HC4 (zinc finger)"/>
    <property type="match status" value="1"/>
</dbReference>
<gene>
    <name evidence="6" type="ORF">WMSIL1_LOCUS2250</name>
</gene>
<dbReference type="InterPro" id="IPR001841">
    <property type="entry name" value="Znf_RING"/>
</dbReference>
<evidence type="ECO:0000256" key="2">
    <source>
        <dbReference type="ARBA" id="ARBA00022771"/>
    </source>
</evidence>
<accession>A0A564Y355</accession>
<dbReference type="PROSITE" id="PS00518">
    <property type="entry name" value="ZF_RING_1"/>
    <property type="match status" value="1"/>
</dbReference>
<evidence type="ECO:0000256" key="1">
    <source>
        <dbReference type="ARBA" id="ARBA00022723"/>
    </source>
</evidence>
<keyword evidence="2 4" id="KW-0863">Zinc-finger</keyword>
<name>A0A564Y355_HYMDI</name>
<evidence type="ECO:0000256" key="4">
    <source>
        <dbReference type="PROSITE-ProRule" id="PRU00175"/>
    </source>
</evidence>
<evidence type="ECO:0000259" key="5">
    <source>
        <dbReference type="PROSITE" id="PS50089"/>
    </source>
</evidence>
<dbReference type="EMBL" id="CABIJS010000055">
    <property type="protein sequence ID" value="VUZ41409.1"/>
    <property type="molecule type" value="Genomic_DNA"/>
</dbReference>
<keyword evidence="7" id="KW-1185">Reference proteome</keyword>
<proteinExistence type="predicted"/>
<dbReference type="InterPro" id="IPR017907">
    <property type="entry name" value="Znf_RING_CS"/>
</dbReference>
<dbReference type="Pfam" id="PF00097">
    <property type="entry name" value="zf-C3HC4"/>
    <property type="match status" value="1"/>
</dbReference>
<evidence type="ECO:0000313" key="7">
    <source>
        <dbReference type="Proteomes" id="UP000321570"/>
    </source>
</evidence>
<feature type="domain" description="RING-type" evidence="5">
    <location>
        <begin position="11"/>
        <end position="35"/>
    </location>
</feature>
<evidence type="ECO:0000313" key="6">
    <source>
        <dbReference type="EMBL" id="VUZ41409.1"/>
    </source>
</evidence>
<dbReference type="InterPro" id="IPR013083">
    <property type="entry name" value="Znf_RING/FYVE/PHD"/>
</dbReference>
<keyword evidence="3" id="KW-0862">Zinc</keyword>
<protein>
    <recommendedName>
        <fullName evidence="5">RING-type domain-containing protein</fullName>
    </recommendedName>
</protein>
<dbReference type="GO" id="GO:0008270">
    <property type="term" value="F:zinc ion binding"/>
    <property type="evidence" value="ECO:0007669"/>
    <property type="project" value="UniProtKB-KW"/>
</dbReference>
<dbReference type="PROSITE" id="PS50089">
    <property type="entry name" value="ZF_RING_2"/>
    <property type="match status" value="1"/>
</dbReference>
<sequence length="104" mass="11372">MASPSGIPSGCSHEFCYVCIKRWASTGNRTCPMCRAHFNQIGILPTIAGEIKIIEPLPSDLPHSSHQNSNYFHLSAYEQIGVDLETGAPITDPIFIITNNSELV</sequence>
<dbReference type="InterPro" id="IPR018957">
    <property type="entry name" value="Znf_C3HC4_RING-type"/>
</dbReference>
<feature type="non-terminal residue" evidence="6">
    <location>
        <position position="104"/>
    </location>
</feature>
<evidence type="ECO:0000256" key="3">
    <source>
        <dbReference type="ARBA" id="ARBA00022833"/>
    </source>
</evidence>
<keyword evidence="1" id="KW-0479">Metal-binding</keyword>
<organism evidence="6 7">
    <name type="scientific">Hymenolepis diminuta</name>
    <name type="common">Rat tapeworm</name>
    <dbReference type="NCBI Taxonomy" id="6216"/>
    <lineage>
        <taxon>Eukaryota</taxon>
        <taxon>Metazoa</taxon>
        <taxon>Spiralia</taxon>
        <taxon>Lophotrochozoa</taxon>
        <taxon>Platyhelminthes</taxon>
        <taxon>Cestoda</taxon>
        <taxon>Eucestoda</taxon>
        <taxon>Cyclophyllidea</taxon>
        <taxon>Hymenolepididae</taxon>
        <taxon>Hymenolepis</taxon>
    </lineage>
</organism>
<dbReference type="AlphaFoldDB" id="A0A564Y355"/>